<name>A0A6J7WMU3_9CAUD</name>
<gene>
    <name evidence="1" type="ORF">UFOVP189_39</name>
</gene>
<proteinExistence type="predicted"/>
<organism evidence="1">
    <name type="scientific">uncultured Caudovirales phage</name>
    <dbReference type="NCBI Taxonomy" id="2100421"/>
    <lineage>
        <taxon>Viruses</taxon>
        <taxon>Duplodnaviria</taxon>
        <taxon>Heunggongvirae</taxon>
        <taxon>Uroviricota</taxon>
        <taxon>Caudoviricetes</taxon>
        <taxon>Peduoviridae</taxon>
        <taxon>Maltschvirus</taxon>
        <taxon>Maltschvirus maltsch</taxon>
    </lineage>
</organism>
<reference evidence="1" key="1">
    <citation type="submission" date="2020-05" db="EMBL/GenBank/DDBJ databases">
        <authorList>
            <person name="Chiriac C."/>
            <person name="Salcher M."/>
            <person name="Ghai R."/>
            <person name="Kavagutti S V."/>
        </authorList>
    </citation>
    <scope>NUCLEOTIDE SEQUENCE</scope>
</reference>
<sequence length="68" mass="7477">MNIRGIADQAGVDWHRGWPVGDDEPNLFAVFAELVAAHEREECAKMVDHILKEGGGTYGDAIRARSKV</sequence>
<dbReference type="EMBL" id="LR798234">
    <property type="protein sequence ID" value="CAB5212705.1"/>
    <property type="molecule type" value="Genomic_DNA"/>
</dbReference>
<evidence type="ECO:0000313" key="1">
    <source>
        <dbReference type="EMBL" id="CAB5212705.1"/>
    </source>
</evidence>
<protein>
    <submittedName>
        <fullName evidence="1">Uncharacterized protein</fullName>
    </submittedName>
</protein>
<accession>A0A6J7WMU3</accession>